<feature type="transmembrane region" description="Helical" evidence="1">
    <location>
        <begin position="196"/>
        <end position="214"/>
    </location>
</feature>
<evidence type="ECO:0000313" key="2">
    <source>
        <dbReference type="EMBL" id="QHS44676.1"/>
    </source>
</evidence>
<keyword evidence="1" id="KW-0812">Transmembrane</keyword>
<dbReference type="Proteomes" id="UP000464389">
    <property type="component" value="Chromosome"/>
</dbReference>
<reference evidence="2 3" key="1">
    <citation type="submission" date="2020-01" db="EMBL/GenBank/DDBJ databases">
        <title>Bactrocera dorsalis gut bacteria genome.</title>
        <authorList>
            <person name="Zhang H."/>
            <person name="Cai Z."/>
        </authorList>
    </citation>
    <scope>NUCLEOTIDE SEQUENCE [LARGE SCALE GENOMIC DNA]</scope>
    <source>
        <strain evidence="2 3">BD177</strain>
    </source>
</reference>
<evidence type="ECO:0000313" key="3">
    <source>
        <dbReference type="Proteomes" id="UP000464389"/>
    </source>
</evidence>
<accession>A0A6P1UVF8</accession>
<organism evidence="2 3">
    <name type="scientific">Klebsiella michiganensis</name>
    <dbReference type="NCBI Taxonomy" id="1134687"/>
    <lineage>
        <taxon>Bacteria</taxon>
        <taxon>Pseudomonadati</taxon>
        <taxon>Pseudomonadota</taxon>
        <taxon>Gammaproteobacteria</taxon>
        <taxon>Enterobacterales</taxon>
        <taxon>Enterobacteriaceae</taxon>
        <taxon>Klebsiella/Raoultella group</taxon>
        <taxon>Klebsiella</taxon>
    </lineage>
</organism>
<sequence length="215" mass="24011">MDVNSTGNQNRISGRDFNENNIQIDKFDSRHIINIAVPSEGHNARPLVKAQRKELNALIAKVATICGGESYEIWQKVHAEIGISSIEEMTVSQYQTAISYLQAMIERVKDRDASKALVSLLLRNSEVDEQRQNLIRYCHVNFGTGRLNDLTRSQLQMALSWLDQQIQNTGSTIPEPSTPRYGLFALLKTYPKHTTAVFLSGALVGALLVVITNTL</sequence>
<dbReference type="RefSeq" id="WP_162121225.1">
    <property type="nucleotide sequence ID" value="NZ_CP048108.1"/>
</dbReference>
<gene>
    <name evidence="2" type="ORF">GW952_03150</name>
</gene>
<dbReference type="AlphaFoldDB" id="A0A6P1UVF8"/>
<protein>
    <recommendedName>
        <fullName evidence="4">Flagella biosynthesis regulator</fullName>
    </recommendedName>
</protein>
<evidence type="ECO:0008006" key="4">
    <source>
        <dbReference type="Google" id="ProtNLM"/>
    </source>
</evidence>
<keyword evidence="1" id="KW-1133">Transmembrane helix</keyword>
<name>A0A6P1UVF8_9ENTR</name>
<dbReference type="EMBL" id="CP048108">
    <property type="protein sequence ID" value="QHS44676.1"/>
    <property type="molecule type" value="Genomic_DNA"/>
</dbReference>
<proteinExistence type="predicted"/>
<evidence type="ECO:0000256" key="1">
    <source>
        <dbReference type="SAM" id="Phobius"/>
    </source>
</evidence>
<keyword evidence="1" id="KW-0472">Membrane</keyword>